<keyword evidence="3" id="KW-1185">Reference proteome</keyword>
<evidence type="ECO:0000313" key="2">
    <source>
        <dbReference type="EMBL" id="KPC40768.1"/>
    </source>
</evidence>
<name>A0ABR5L7F7_PSESG</name>
<sequence length="51" mass="5673">MDKHPDIAPLLKPLADLLDTQTMIDLNARIDVGHESPSKVAADFLRQHPLN</sequence>
<protein>
    <submittedName>
        <fullName evidence="2">Glycine betaine/choline ABC transporter periplasmic substrate-binding protein</fullName>
    </submittedName>
</protein>
<comment type="caution">
    <text evidence="2">The sequence shown here is derived from an EMBL/GenBank/DDBJ whole genome shotgun (WGS) entry which is preliminary data.</text>
</comment>
<evidence type="ECO:0000313" key="3">
    <source>
        <dbReference type="Proteomes" id="UP000037836"/>
    </source>
</evidence>
<dbReference type="Pfam" id="PF04069">
    <property type="entry name" value="OpuAC"/>
    <property type="match status" value="1"/>
</dbReference>
<dbReference type="EMBL" id="LGLO01000087">
    <property type="protein sequence ID" value="KPC40768.1"/>
    <property type="molecule type" value="Genomic_DNA"/>
</dbReference>
<evidence type="ECO:0000259" key="1">
    <source>
        <dbReference type="Pfam" id="PF04069"/>
    </source>
</evidence>
<dbReference type="Gene3D" id="3.40.190.10">
    <property type="entry name" value="Periplasmic binding protein-like II"/>
    <property type="match status" value="1"/>
</dbReference>
<proteinExistence type="predicted"/>
<dbReference type="SUPFAM" id="SSF53850">
    <property type="entry name" value="Periplasmic binding protein-like II"/>
    <property type="match status" value="1"/>
</dbReference>
<organism evidence="2 3">
    <name type="scientific">Pseudomonas savastanoi pv. glycinea</name>
    <name type="common">Pseudomonas syringae pv. glycinea</name>
    <dbReference type="NCBI Taxonomy" id="318"/>
    <lineage>
        <taxon>Bacteria</taxon>
        <taxon>Pseudomonadati</taxon>
        <taxon>Pseudomonadota</taxon>
        <taxon>Gammaproteobacteria</taxon>
        <taxon>Pseudomonadales</taxon>
        <taxon>Pseudomonadaceae</taxon>
        <taxon>Pseudomonas</taxon>
    </lineage>
</organism>
<reference evidence="2 3" key="1">
    <citation type="submission" date="2015-10" db="EMBL/GenBank/DDBJ databases">
        <title>Comparative genomics and high-throughput reverse genetic screens identify a new phytobacterial MAMP and an Arabidopsis receptor required for immune elicitation.</title>
        <authorList>
            <person name="Mott G.A."/>
            <person name="Thakur S."/>
            <person name="Wang P.W."/>
            <person name="Desveaux D."/>
            <person name="Guttman D.S."/>
        </authorList>
    </citation>
    <scope>NUCLEOTIDE SEQUENCE [LARGE SCALE GENOMIC DNA]</scope>
    <source>
        <strain evidence="2 3">BR1</strain>
    </source>
</reference>
<dbReference type="InterPro" id="IPR007210">
    <property type="entry name" value="ABC_Gly_betaine_transp_sub-bd"/>
</dbReference>
<accession>A0ABR5L7F7</accession>
<feature type="domain" description="ABC-type glycine betaine transport system substrate-binding" evidence="1">
    <location>
        <begin position="2"/>
        <end position="47"/>
    </location>
</feature>
<gene>
    <name evidence="2" type="ORF">AC496_0117</name>
</gene>
<dbReference type="Proteomes" id="UP000037836">
    <property type="component" value="Unassembled WGS sequence"/>
</dbReference>